<dbReference type="Gene3D" id="3.40.190.150">
    <property type="entry name" value="Bordetella uptake gene, domain 1"/>
    <property type="match status" value="1"/>
</dbReference>
<evidence type="ECO:0000313" key="3">
    <source>
        <dbReference type="EMBL" id="ASP20057.1"/>
    </source>
</evidence>
<evidence type="ECO:0000256" key="2">
    <source>
        <dbReference type="SAM" id="SignalP"/>
    </source>
</evidence>
<dbReference type="OrthoDB" id="9780943at2"/>
<feature type="signal peptide" evidence="2">
    <location>
        <begin position="1"/>
        <end position="31"/>
    </location>
</feature>
<dbReference type="InterPro" id="IPR042100">
    <property type="entry name" value="Bug_dom1"/>
</dbReference>
<gene>
    <name evidence="3" type="ORF">ANTHELSMS3_01355</name>
</gene>
<keyword evidence="2" id="KW-0732">Signal</keyword>
<sequence length="338" mass="37039">MTSIKTTTRNLVSAMAIALPAAFAFGSAAQAQDYPSKPIDLVCTTSPGSGTAAWCEMVAGELAKEGYLGVPVNVTYKNGASNWEPTLYVSQQPADGYTIMHFSRSFTSYFNLPHFELEPAAFEILAKFEETIYGIGVRCDDPDLKTWDDIVAYAENNPGQLGMGFNKIGSTHHLQTTMITRDPKGAKLNFVPYSGTGGVVKDVVGGHLRVGAAQPGLWNSHIEAGTICPVLILNEEQLDHPLWASVPSIRDVGMSYDVPHQWQGFLVKAGTPDDRMDILTDALRKVSESDHYKEVYMDRNPHVVPNFVGGDRDKLMSDFLDAVATTREFLLEIEFIQG</sequence>
<dbReference type="Pfam" id="PF03401">
    <property type="entry name" value="TctC"/>
    <property type="match status" value="1"/>
</dbReference>
<proteinExistence type="inferred from homology"/>
<dbReference type="EMBL" id="CP022540">
    <property type="protein sequence ID" value="ASP20057.1"/>
    <property type="molecule type" value="Genomic_DNA"/>
</dbReference>
<dbReference type="Proteomes" id="UP000203589">
    <property type="component" value="Chromosome"/>
</dbReference>
<dbReference type="Gene3D" id="3.40.190.10">
    <property type="entry name" value="Periplasmic binding protein-like II"/>
    <property type="match status" value="1"/>
</dbReference>
<keyword evidence="4" id="KW-1185">Reference proteome</keyword>
<comment type="similarity">
    <text evidence="1">Belongs to the UPF0065 (bug) family.</text>
</comment>
<evidence type="ECO:0000256" key="1">
    <source>
        <dbReference type="ARBA" id="ARBA00006987"/>
    </source>
</evidence>
<keyword evidence="3" id="KW-0675">Receptor</keyword>
<reference evidence="3 4" key="1">
    <citation type="submission" date="2017-07" db="EMBL/GenBank/DDBJ databases">
        <title>Genome Sequence of Antarctobacter heliothermus Strain SMS3 Isolated from a culture of the Diatom Skeletonema marinoi.</title>
        <authorList>
            <person name="Topel M."/>
            <person name="Pinder M.I.M."/>
            <person name="Johansson O.N."/>
            <person name="Kourtchenko O."/>
            <person name="Godhe A."/>
            <person name="Clarke A.K."/>
        </authorList>
    </citation>
    <scope>NUCLEOTIDE SEQUENCE [LARGE SCALE GENOMIC DNA]</scope>
    <source>
        <strain evidence="3 4">SMS3</strain>
    </source>
</reference>
<accession>A0A222E1F9</accession>
<dbReference type="PANTHER" id="PTHR42928">
    <property type="entry name" value="TRICARBOXYLATE-BINDING PROTEIN"/>
    <property type="match status" value="1"/>
</dbReference>
<dbReference type="PANTHER" id="PTHR42928:SF3">
    <property type="entry name" value="UPF0065 PROTEIN YFLP"/>
    <property type="match status" value="1"/>
</dbReference>
<protein>
    <submittedName>
        <fullName evidence="3">Tripartite tricarboxylate transporter family receptor</fullName>
    </submittedName>
</protein>
<dbReference type="InterPro" id="IPR005064">
    <property type="entry name" value="BUG"/>
</dbReference>
<evidence type="ECO:0000313" key="4">
    <source>
        <dbReference type="Proteomes" id="UP000203589"/>
    </source>
</evidence>
<dbReference type="AlphaFoldDB" id="A0A222E1F9"/>
<dbReference type="RefSeq" id="WP_157733421.1">
    <property type="nucleotide sequence ID" value="NZ_CP022540.1"/>
</dbReference>
<name>A0A222E1F9_9RHOB</name>
<feature type="chain" id="PRO_5012036079" evidence="2">
    <location>
        <begin position="32"/>
        <end position="338"/>
    </location>
</feature>
<dbReference type="KEGG" id="aht:ANTHELSMS3_01355"/>
<organism evidence="3 4">
    <name type="scientific">Antarctobacter heliothermus</name>
    <dbReference type="NCBI Taxonomy" id="74033"/>
    <lineage>
        <taxon>Bacteria</taxon>
        <taxon>Pseudomonadati</taxon>
        <taxon>Pseudomonadota</taxon>
        <taxon>Alphaproteobacteria</taxon>
        <taxon>Rhodobacterales</taxon>
        <taxon>Roseobacteraceae</taxon>
        <taxon>Antarctobacter</taxon>
    </lineage>
</organism>
<dbReference type="PIRSF" id="PIRSF017082">
    <property type="entry name" value="YflP"/>
    <property type="match status" value="1"/>
</dbReference>